<evidence type="ECO:0000313" key="7">
    <source>
        <dbReference type="Proteomes" id="UP000185674"/>
    </source>
</evidence>
<evidence type="ECO:0000256" key="5">
    <source>
        <dbReference type="ARBA" id="ARBA00031841"/>
    </source>
</evidence>
<dbReference type="eggNOG" id="COG1399">
    <property type="taxonomic scope" value="Bacteria"/>
</dbReference>
<evidence type="ECO:0000256" key="1">
    <source>
        <dbReference type="ARBA" id="ARBA00002868"/>
    </source>
</evidence>
<dbReference type="EMBL" id="CP016896">
    <property type="protein sequence ID" value="APV36196.1"/>
    <property type="molecule type" value="Genomic_DNA"/>
</dbReference>
<dbReference type="GO" id="GO:0005829">
    <property type="term" value="C:cytosol"/>
    <property type="evidence" value="ECO:0007669"/>
    <property type="project" value="TreeGrafter"/>
</dbReference>
<dbReference type="InterPro" id="IPR003772">
    <property type="entry name" value="YceD"/>
</dbReference>
<evidence type="ECO:0000256" key="3">
    <source>
        <dbReference type="ARBA" id="ARBA00015716"/>
    </source>
</evidence>
<dbReference type="PANTHER" id="PTHR38099:SF1">
    <property type="entry name" value="LARGE RIBOSOMAL RNA SUBUNIT ACCUMULATION PROTEIN YCED"/>
    <property type="match status" value="1"/>
</dbReference>
<dbReference type="PANTHER" id="PTHR38099">
    <property type="entry name" value="LARGE RIBOSOMAL RNA SUBUNIT ACCUMULATION PROTEIN YCED"/>
    <property type="match status" value="1"/>
</dbReference>
<keyword evidence="4" id="KW-0690">Ribosome biogenesis</keyword>
<dbReference type="InterPro" id="IPR039255">
    <property type="entry name" value="YceD_bac"/>
</dbReference>
<sequence>MSANTFPAQIEPYKWAEQGFTWSGTLPLSRFARIAREAVGSINDQLIYIDCKLSMDAYHRVVWFDGHVETKVPLECQRCLEPVEIPLVSDFRLALIDDESLIERLDEDADFIVLGESESSTKGDFTTPATVDLLSLLEDELLLLMPLSPKHDACEHKHQPTVQDIAEEKRDNPFDVLASLKGKLNS</sequence>
<accession>A0A1P8EJ10</accession>
<dbReference type="AlphaFoldDB" id="A0A1P8EJ10"/>
<protein>
    <recommendedName>
        <fullName evidence="3">Large ribosomal RNA subunit accumulation protein YceD</fullName>
    </recommendedName>
    <alternativeName>
        <fullName evidence="5">23S rRNA accumulation protein YceD</fullName>
    </alternativeName>
</protein>
<dbReference type="KEGG" id="asol:BEN76_09270"/>
<dbReference type="Proteomes" id="UP000185674">
    <property type="component" value="Chromosome"/>
</dbReference>
<evidence type="ECO:0000313" key="6">
    <source>
        <dbReference type="EMBL" id="APV36196.1"/>
    </source>
</evidence>
<dbReference type="GO" id="GO:0042254">
    <property type="term" value="P:ribosome biogenesis"/>
    <property type="evidence" value="ECO:0007669"/>
    <property type="project" value="UniProtKB-KW"/>
</dbReference>
<dbReference type="Pfam" id="PF02620">
    <property type="entry name" value="YceD"/>
    <property type="match status" value="1"/>
</dbReference>
<reference evidence="6 7" key="1">
    <citation type="submission" date="2016-08" db="EMBL/GenBank/DDBJ databases">
        <title>Complete genome sequence of Acinetobacter baylyi strain GFJ2.</title>
        <authorList>
            <person name="Tabata M."/>
            <person name="Kuboki S."/>
            <person name="Gibu N."/>
            <person name="Kinouchi Y."/>
            <person name="Vangnai A."/>
            <person name="Kasai D."/>
            <person name="Fukuda M."/>
        </authorList>
    </citation>
    <scope>NUCLEOTIDE SEQUENCE [LARGE SCALE GENOMIC DNA]</scope>
    <source>
        <strain evidence="6 7">GFJ2</strain>
    </source>
</reference>
<proteinExistence type="inferred from homology"/>
<organism evidence="6 7">
    <name type="scientific">Acinetobacter soli</name>
    <dbReference type="NCBI Taxonomy" id="487316"/>
    <lineage>
        <taxon>Bacteria</taxon>
        <taxon>Pseudomonadati</taxon>
        <taxon>Pseudomonadota</taxon>
        <taxon>Gammaproteobacteria</taxon>
        <taxon>Moraxellales</taxon>
        <taxon>Moraxellaceae</taxon>
        <taxon>Acinetobacter</taxon>
    </lineage>
</organism>
<dbReference type="STRING" id="487316.BEN76_09270"/>
<evidence type="ECO:0000256" key="2">
    <source>
        <dbReference type="ARBA" id="ARBA00010740"/>
    </source>
</evidence>
<dbReference type="RefSeq" id="WP_076032918.1">
    <property type="nucleotide sequence ID" value="NZ_BKTA01000063.1"/>
</dbReference>
<comment type="similarity">
    <text evidence="2">Belongs to the DUF177 domain family.</text>
</comment>
<gene>
    <name evidence="6" type="ORF">BEN76_09270</name>
</gene>
<evidence type="ECO:0000256" key="4">
    <source>
        <dbReference type="ARBA" id="ARBA00022517"/>
    </source>
</evidence>
<name>A0A1P8EJ10_9GAMM</name>
<comment type="function">
    <text evidence="1">Plays a role in synthesis, processing and/or stability of 23S rRNA.</text>
</comment>